<evidence type="ECO:0008006" key="5">
    <source>
        <dbReference type="Google" id="ProtNLM"/>
    </source>
</evidence>
<keyword evidence="4" id="KW-1185">Reference proteome</keyword>
<reference evidence="3" key="2">
    <citation type="submission" date="2025-09" db="UniProtKB">
        <authorList>
            <consortium name="Ensembl"/>
        </authorList>
    </citation>
    <scope>IDENTIFICATION</scope>
</reference>
<reference evidence="3" key="1">
    <citation type="submission" date="2025-08" db="UniProtKB">
        <authorList>
            <consortium name="Ensembl"/>
        </authorList>
    </citation>
    <scope>IDENTIFICATION</scope>
</reference>
<accession>A0A8B9GM46</accession>
<dbReference type="AlphaFoldDB" id="A0A8B9GM46"/>
<evidence type="ECO:0000256" key="2">
    <source>
        <dbReference type="SAM" id="Phobius"/>
    </source>
</evidence>
<dbReference type="PANTHER" id="PTHR28613:SF2">
    <property type="entry name" value="TRANSMEMBRANE PROTEIN 238-LIKE"/>
    <property type="match status" value="1"/>
</dbReference>
<dbReference type="Proteomes" id="UP000694522">
    <property type="component" value="Unplaced"/>
</dbReference>
<evidence type="ECO:0000256" key="1">
    <source>
        <dbReference type="SAM" id="MobiDB-lite"/>
    </source>
</evidence>
<name>A0A8B9GM46_9PSIT</name>
<proteinExistence type="predicted"/>
<dbReference type="Pfam" id="PF15125">
    <property type="entry name" value="TMEM238"/>
    <property type="match status" value="1"/>
</dbReference>
<sequence>MPRLSNRRSQHIRGWVRTRLAALGRVGVMCSQPAPLGVPQEGPRDAAGPSGSTMTVSKLVGRCAVILLLAVLCDVVGLITLFLGIFAPLSSWDFFVYLGALLLAFSLVFWSFWYTFNIELKWKLALRGAAPHAQKLQSIIQLGKSTKKDQREGPSGHCSTGQPDGPSGERYLQLSMHRDALLVLGNAEVLRPS</sequence>
<feature type="transmembrane region" description="Helical" evidence="2">
    <location>
        <begin position="64"/>
        <end position="88"/>
    </location>
</feature>
<evidence type="ECO:0000313" key="3">
    <source>
        <dbReference type="Ensembl" id="ENSACOP00000023603.1"/>
    </source>
</evidence>
<feature type="transmembrane region" description="Helical" evidence="2">
    <location>
        <begin position="94"/>
        <end position="116"/>
    </location>
</feature>
<keyword evidence="2" id="KW-0812">Transmembrane</keyword>
<protein>
    <recommendedName>
        <fullName evidence="5">Transmembrane protein 238</fullName>
    </recommendedName>
</protein>
<organism evidence="3 4">
    <name type="scientific">Amazona collaria</name>
    <name type="common">yellow-billed parrot</name>
    <dbReference type="NCBI Taxonomy" id="241587"/>
    <lineage>
        <taxon>Eukaryota</taxon>
        <taxon>Metazoa</taxon>
        <taxon>Chordata</taxon>
        <taxon>Craniata</taxon>
        <taxon>Vertebrata</taxon>
        <taxon>Euteleostomi</taxon>
        <taxon>Archelosauria</taxon>
        <taxon>Archosauria</taxon>
        <taxon>Dinosauria</taxon>
        <taxon>Saurischia</taxon>
        <taxon>Theropoda</taxon>
        <taxon>Coelurosauria</taxon>
        <taxon>Aves</taxon>
        <taxon>Neognathae</taxon>
        <taxon>Neoaves</taxon>
        <taxon>Telluraves</taxon>
        <taxon>Australaves</taxon>
        <taxon>Psittaciformes</taxon>
        <taxon>Psittacidae</taxon>
        <taxon>Amazona</taxon>
    </lineage>
</organism>
<feature type="region of interest" description="Disordered" evidence="1">
    <location>
        <begin position="146"/>
        <end position="168"/>
    </location>
</feature>
<keyword evidence="2" id="KW-1133">Transmembrane helix</keyword>
<dbReference type="PANTHER" id="PTHR28613">
    <property type="entry name" value="SI:CH211-232M10.4-RELATED"/>
    <property type="match status" value="1"/>
</dbReference>
<keyword evidence="2" id="KW-0472">Membrane</keyword>
<dbReference type="Ensembl" id="ENSACOT00000024414.1">
    <property type="protein sequence ID" value="ENSACOP00000023603.1"/>
    <property type="gene ID" value="ENSACOG00000015945.1"/>
</dbReference>
<evidence type="ECO:0000313" key="4">
    <source>
        <dbReference type="Proteomes" id="UP000694522"/>
    </source>
</evidence>
<dbReference type="InterPro" id="IPR029365">
    <property type="entry name" value="TMEM238"/>
</dbReference>